<dbReference type="Pfam" id="PF14460">
    <property type="entry name" value="Prok-E2_D"/>
    <property type="match status" value="1"/>
</dbReference>
<dbReference type="InterPro" id="IPR032787">
    <property type="entry name" value="Prok-E2_D"/>
</dbReference>
<dbReference type="Proteomes" id="UP000597444">
    <property type="component" value="Unassembled WGS sequence"/>
</dbReference>
<organism evidence="1 2">
    <name type="scientific">Reticulibacter mediterranei</name>
    <dbReference type="NCBI Taxonomy" id="2778369"/>
    <lineage>
        <taxon>Bacteria</taxon>
        <taxon>Bacillati</taxon>
        <taxon>Chloroflexota</taxon>
        <taxon>Ktedonobacteria</taxon>
        <taxon>Ktedonobacterales</taxon>
        <taxon>Reticulibacteraceae</taxon>
        <taxon>Reticulibacter</taxon>
    </lineage>
</organism>
<dbReference type="AlphaFoldDB" id="A0A8J3J1L3"/>
<name>A0A8J3J1L3_9CHLR</name>
<evidence type="ECO:0008006" key="3">
    <source>
        <dbReference type="Google" id="ProtNLM"/>
    </source>
</evidence>
<reference evidence="1" key="1">
    <citation type="submission" date="2020-10" db="EMBL/GenBank/DDBJ databases">
        <title>Taxonomic study of unclassified bacteria belonging to the class Ktedonobacteria.</title>
        <authorList>
            <person name="Yabe S."/>
            <person name="Wang C.M."/>
            <person name="Zheng Y."/>
            <person name="Sakai Y."/>
            <person name="Cavaletti L."/>
            <person name="Monciardini P."/>
            <person name="Donadio S."/>
        </authorList>
    </citation>
    <scope>NUCLEOTIDE SEQUENCE</scope>
    <source>
        <strain evidence="1">ID150040</strain>
    </source>
</reference>
<dbReference type="EMBL" id="BNJK01000003">
    <property type="protein sequence ID" value="GHP00678.1"/>
    <property type="molecule type" value="Genomic_DNA"/>
</dbReference>
<keyword evidence="2" id="KW-1185">Reference proteome</keyword>
<comment type="caution">
    <text evidence="1">The sequence shown here is derived from an EMBL/GenBank/DDBJ whole genome shotgun (WGS) entry which is preliminary data.</text>
</comment>
<accession>A0A8J3J1L3</accession>
<evidence type="ECO:0000313" key="1">
    <source>
        <dbReference type="EMBL" id="GHP00678.1"/>
    </source>
</evidence>
<protein>
    <recommendedName>
        <fullName evidence="3">PRTRC system protein B</fullName>
    </recommendedName>
</protein>
<gene>
    <name evidence="1" type="ORF">KSF_107250</name>
</gene>
<evidence type="ECO:0000313" key="2">
    <source>
        <dbReference type="Proteomes" id="UP000597444"/>
    </source>
</evidence>
<sequence>MQFHGGNTHLERVHSAYEEARGDDGVSAGSGLKALTSEEVLELLNIPKNSLIKISAALWFLNSDMFAFSWRDRDDRQYCKLLPADAVRAAFHPMPFDSSWLPPGTLRFGIDAAGRRWTTVSLPPAHYQLSIIDNDLGLQQAEVPLPHLVFTGCGHHYWVWAAKDEEIAPQTKLYHAPLSNVGNDGSICFGANRPPEADGAHILQAFQLFISSPFNGHLASSKSRRHQGDIRYLLTDLATQEASEFPLEDLLPIAPREHPTQALTLDTLLSRVLHVRR</sequence>
<proteinExistence type="predicted"/>